<dbReference type="EMBL" id="SBIW01000012">
    <property type="protein sequence ID" value="RWY47897.1"/>
    <property type="molecule type" value="Genomic_DNA"/>
</dbReference>
<proteinExistence type="predicted"/>
<accession>A0A444MII5</accession>
<protein>
    <submittedName>
        <fullName evidence="2">DinB family protein</fullName>
    </submittedName>
</protein>
<dbReference type="InterPro" id="IPR024775">
    <property type="entry name" value="DinB-like"/>
</dbReference>
<evidence type="ECO:0000313" key="3">
    <source>
        <dbReference type="Proteomes" id="UP000286701"/>
    </source>
</evidence>
<comment type="caution">
    <text evidence="2">The sequence shown here is derived from an EMBL/GenBank/DDBJ whole genome shotgun (WGS) entry which is preliminary data.</text>
</comment>
<feature type="domain" description="DinB-like" evidence="1">
    <location>
        <begin position="15"/>
        <end position="143"/>
    </location>
</feature>
<sequence length="150" mass="17163">MTKQQFDTIKQPRLMVLNLLEKFTLEQINAIPAGFNNNIAWNLGHMLAAQLGICYKRAGLEVDESFYQTYKPESKPEGPITQEQFDEIKEKLISSLDQLEKDHQAGIFVNYPTWSTRYGVVISSIDDAISFLPFHEGLHIGYIMAIRKLV</sequence>
<name>A0A444MII5_9SPHI</name>
<dbReference type="AlphaFoldDB" id="A0A444MII5"/>
<dbReference type="Pfam" id="PF12867">
    <property type="entry name" value="DinB_2"/>
    <property type="match status" value="1"/>
</dbReference>
<dbReference type="OrthoDB" id="4295522at2"/>
<organism evidence="2 3">
    <name type="scientific">Mucilaginibacter gilvus</name>
    <dbReference type="NCBI Taxonomy" id="2305909"/>
    <lineage>
        <taxon>Bacteria</taxon>
        <taxon>Pseudomonadati</taxon>
        <taxon>Bacteroidota</taxon>
        <taxon>Sphingobacteriia</taxon>
        <taxon>Sphingobacteriales</taxon>
        <taxon>Sphingobacteriaceae</taxon>
        <taxon>Mucilaginibacter</taxon>
    </lineage>
</organism>
<evidence type="ECO:0000259" key="1">
    <source>
        <dbReference type="Pfam" id="PF12867"/>
    </source>
</evidence>
<reference evidence="2 3" key="1">
    <citation type="submission" date="2019-01" db="EMBL/GenBank/DDBJ databases">
        <title>Mucilaginibacter antarcticum sp. nov., isolated from antarctic soil.</title>
        <authorList>
            <person name="Yan Y.-Q."/>
            <person name="Du Z.-J."/>
        </authorList>
    </citation>
    <scope>NUCLEOTIDE SEQUENCE [LARGE SCALE GENOMIC DNA]</scope>
    <source>
        <strain evidence="2 3">F01003</strain>
    </source>
</reference>
<keyword evidence="3" id="KW-1185">Reference proteome</keyword>
<dbReference type="InterPro" id="IPR034660">
    <property type="entry name" value="DinB/YfiT-like"/>
</dbReference>
<gene>
    <name evidence="2" type="ORF">EPL05_20095</name>
</gene>
<dbReference type="RefSeq" id="WP_128535791.1">
    <property type="nucleotide sequence ID" value="NZ_SBIW01000012.1"/>
</dbReference>
<dbReference type="Proteomes" id="UP000286701">
    <property type="component" value="Unassembled WGS sequence"/>
</dbReference>
<dbReference type="SUPFAM" id="SSF109854">
    <property type="entry name" value="DinB/YfiT-like putative metalloenzymes"/>
    <property type="match status" value="1"/>
</dbReference>
<dbReference type="Gene3D" id="1.20.120.450">
    <property type="entry name" value="dinb family like domain"/>
    <property type="match status" value="1"/>
</dbReference>
<evidence type="ECO:0000313" key="2">
    <source>
        <dbReference type="EMBL" id="RWY47897.1"/>
    </source>
</evidence>